<keyword evidence="2" id="KW-1185">Reference proteome</keyword>
<organism evidence="1 2">
    <name type="scientific">Strongylocentrotus purpuratus</name>
    <name type="common">Purple sea urchin</name>
    <dbReference type="NCBI Taxonomy" id="7668"/>
    <lineage>
        <taxon>Eukaryota</taxon>
        <taxon>Metazoa</taxon>
        <taxon>Echinodermata</taxon>
        <taxon>Eleutherozoa</taxon>
        <taxon>Echinozoa</taxon>
        <taxon>Echinoidea</taxon>
        <taxon>Euechinoidea</taxon>
        <taxon>Echinacea</taxon>
        <taxon>Camarodonta</taxon>
        <taxon>Echinidea</taxon>
        <taxon>Strongylocentrotidae</taxon>
        <taxon>Strongylocentrotus</taxon>
    </lineage>
</organism>
<dbReference type="Proteomes" id="UP000007110">
    <property type="component" value="Unassembled WGS sequence"/>
</dbReference>
<dbReference type="KEGG" id="spu:115928829"/>
<name>A0A7M7PMW9_STRPU</name>
<proteinExistence type="predicted"/>
<protein>
    <submittedName>
        <fullName evidence="1">Uncharacterized protein</fullName>
    </submittedName>
</protein>
<dbReference type="RefSeq" id="XP_030852660.1">
    <property type="nucleotide sequence ID" value="XM_030996800.1"/>
</dbReference>
<dbReference type="PANTHER" id="PTHR37860:SF2">
    <property type="entry name" value="VITELLOGENIN DOMAIN-CONTAINING PROTEIN"/>
    <property type="match status" value="1"/>
</dbReference>
<dbReference type="EnsemblMetazoa" id="XM_030996800">
    <property type="protein sequence ID" value="XP_030852660"/>
    <property type="gene ID" value="LOC115928829"/>
</dbReference>
<evidence type="ECO:0000313" key="2">
    <source>
        <dbReference type="Proteomes" id="UP000007110"/>
    </source>
</evidence>
<accession>A0A7M7PMW9</accession>
<reference evidence="2" key="1">
    <citation type="submission" date="2015-02" db="EMBL/GenBank/DDBJ databases">
        <title>Genome sequencing for Strongylocentrotus purpuratus.</title>
        <authorList>
            <person name="Murali S."/>
            <person name="Liu Y."/>
            <person name="Vee V."/>
            <person name="English A."/>
            <person name="Wang M."/>
            <person name="Skinner E."/>
            <person name="Han Y."/>
            <person name="Muzny D.M."/>
            <person name="Worley K.C."/>
            <person name="Gibbs R.A."/>
        </authorList>
    </citation>
    <scope>NUCLEOTIDE SEQUENCE</scope>
</reference>
<dbReference type="PANTHER" id="PTHR37860">
    <property type="entry name" value="AGAP008810-PA"/>
    <property type="match status" value="1"/>
</dbReference>
<dbReference type="AlphaFoldDB" id="A0A7M7PMW9"/>
<dbReference type="GeneID" id="115928829"/>
<dbReference type="InParanoid" id="A0A7M7PMW9"/>
<dbReference type="OrthoDB" id="6690643at2759"/>
<sequence length="187" mass="22198">MEELKQNATHFRENVMAKVETLKIKANEKWTELLEKITEIKQNWPETYKKIKADIEDLKLQLETKLSEYITKVLTVLQELRIPVEMLPLEHIRIYSPWTYTAMIFGENHVMTFDGKVYSVPAYANEQQTYVLAHDYVDRNFTLLVQKKRITLVVRNMSVAIDDENVVHIMDCQHCRNYPTRHESVRN</sequence>
<evidence type="ECO:0000313" key="1">
    <source>
        <dbReference type="EnsemblMetazoa" id="XP_030852660"/>
    </source>
</evidence>
<reference evidence="1" key="2">
    <citation type="submission" date="2021-01" db="UniProtKB">
        <authorList>
            <consortium name="EnsemblMetazoa"/>
        </authorList>
    </citation>
    <scope>IDENTIFICATION</scope>
</reference>